<dbReference type="OrthoDB" id="5037at10239"/>
<evidence type="ECO:0000256" key="7">
    <source>
        <dbReference type="HAMAP-Rule" id="MF_04002"/>
    </source>
</evidence>
<evidence type="ECO:0000256" key="8">
    <source>
        <dbReference type="RuleBase" id="RU361248"/>
    </source>
</evidence>
<dbReference type="EMBL" id="KP099966">
    <property type="protein sequence ID" value="AJP70548.1"/>
    <property type="molecule type" value="Genomic_DNA"/>
</dbReference>
<dbReference type="InterPro" id="IPR002210">
    <property type="entry name" value="Capsid_L1_Papillomavir"/>
</dbReference>
<keyword evidence="6 7" id="KW-1160">Virus entry into host cell</keyword>
<dbReference type="GO" id="GO:0039620">
    <property type="term" value="C:T=7 icosahedral viral capsid"/>
    <property type="evidence" value="ECO:0007669"/>
    <property type="project" value="UniProtKB-UniRule"/>
</dbReference>
<evidence type="ECO:0000313" key="10">
    <source>
        <dbReference type="EMBL" id="AJP70548.1"/>
    </source>
</evidence>
<evidence type="ECO:0000313" key="11">
    <source>
        <dbReference type="Proteomes" id="UP000171215"/>
    </source>
</evidence>
<comment type="similarity">
    <text evidence="7 8">Belongs to the papillomaviridae L1 protein family.</text>
</comment>
<dbReference type="GO" id="GO:0005198">
    <property type="term" value="F:structural molecule activity"/>
    <property type="evidence" value="ECO:0007669"/>
    <property type="project" value="UniProtKB-UniRule"/>
</dbReference>
<evidence type="ECO:0000256" key="4">
    <source>
        <dbReference type="ARBA" id="ARBA00022844"/>
    </source>
</evidence>
<keyword evidence="3 7" id="KW-1161">Viral attachment to host cell</keyword>
<dbReference type="RefSeq" id="YP_009126913.1">
    <property type="nucleotide sequence ID" value="NC_026640.1"/>
</dbReference>
<keyword evidence="1 7" id="KW-0167">Capsid protein</keyword>
<keyword evidence="7" id="KW-1164">Virus endocytosis by host</keyword>
<sequence length="545" mass="61152">MSRWAPLLTTICTHLLHADAGGDAGVVPFKRTNCFFFLFVLLQMAVWMPNSQKLFLPPAPVTRVLSTDTYVRRTNVFCHADSDRLLTVGNPYFSIVNSEDPSIIDVPKVSAHQYRVFRVSLPDPNNFAFTERPNHDPDKERLVWGLRGVDVGRGQPIGVGVTGHPLFNRMADNENPGKYAETPARKDSRQSVALDAKQTQLMIVGCAPALGEHWVKAAACNGAKKGDCPPIELRNTVIQDGDMMETGFGAMDFRALSVNKSDAPLDIVMSTCKYPDYLKMGKEASGDSMFFFARREQEYVRHFFSREGVSGESVPKDLFFPGDEDQAQKSISTQVYFGTPSGSLTSTDSQIFNRPYWLQRSQGLNNGICWLNQLFVTVGDTTRGTNMTITVTTDDSLQKYDASKFKTYTRHTEEFELSFIFQLCVVPLTPEVLAHLHTLNPAILDGWNLGINPPTSTILEDRYRFLESLATRCPAKAPPKESKDVYEGMTFWNVNLTERFSQDLDQFPLGRKFLAQSTIPPTRKRVRVSSGSSNPKKSVKRKRKQ</sequence>
<keyword evidence="8" id="KW-1145">T=7 icosahedral capsid protein</keyword>
<dbReference type="Proteomes" id="UP000171215">
    <property type="component" value="Segment"/>
</dbReference>
<keyword evidence="4 7" id="KW-0946">Virion</keyword>
<proteinExistence type="inferred from homology"/>
<accession>A0A0C5L046</accession>
<dbReference type="Gene3D" id="2.60.175.20">
    <property type="entry name" value="Major capsid L1 (late) superfamily, Papillomavirus"/>
    <property type="match status" value="2"/>
</dbReference>
<evidence type="ECO:0000256" key="3">
    <source>
        <dbReference type="ARBA" id="ARBA00022804"/>
    </source>
</evidence>
<organism evidence="10 11">
    <name type="scientific">Canis familiaris papillomavirus 16</name>
    <dbReference type="NCBI Taxonomy" id="1619253"/>
    <lineage>
        <taxon>Viruses</taxon>
        <taxon>Monodnaviria</taxon>
        <taxon>Shotokuvirae</taxon>
        <taxon>Cossaviricota</taxon>
        <taxon>Papovaviricetes</taxon>
        <taxon>Zurhausenvirales</taxon>
        <taxon>Papillomaviridae</taxon>
        <taxon>Firstpapillomavirinae</taxon>
        <taxon>Chipapillomavirus</taxon>
        <taxon>Chipapillomavirus 2</taxon>
    </lineage>
</organism>
<evidence type="ECO:0000256" key="1">
    <source>
        <dbReference type="ARBA" id="ARBA00022561"/>
    </source>
</evidence>
<reference evidence="10 11" key="1">
    <citation type="submission" date="2014-11" db="EMBL/GenBank/DDBJ databases">
        <title>Complete genome sequence of Canine papillomavirus type 16.</title>
        <authorList>
            <person name="Luff J."/>
            <person name="Mader M."/>
            <person name="Rowland P."/>
            <person name="Orr C."/>
            <person name="Yuan H."/>
        </authorList>
    </citation>
    <scope>NUCLEOTIDE SEQUENCE [LARGE SCALE GENOMIC DNA]</scope>
    <source>
        <strain evidence="10">Chana</strain>
    </source>
</reference>
<dbReference type="InterPro" id="IPR036973">
    <property type="entry name" value="Capsid_L1_sf_Papillomavir"/>
</dbReference>
<comment type="subcellular location">
    <subcellularLocation>
        <location evidence="7">Virion</location>
    </subcellularLocation>
    <subcellularLocation>
        <location evidence="7">Host nucleus</location>
    </subcellularLocation>
</comment>
<gene>
    <name evidence="7 8 10" type="primary">L1</name>
</gene>
<dbReference type="GO" id="GO:0075509">
    <property type="term" value="P:endocytosis involved in viral entry into host cell"/>
    <property type="evidence" value="ECO:0007669"/>
    <property type="project" value="UniProtKB-KW"/>
</dbReference>
<dbReference type="KEGG" id="vg:23698197"/>
<keyword evidence="7" id="KW-1162">Viral penetration into host cytoplasm</keyword>
<keyword evidence="2 7" id="KW-0945">Host-virus interaction</keyword>
<feature type="disulfide bond" description="Interchain (with Cys-473)" evidence="7">
    <location>
        <position position="220"/>
    </location>
</feature>
<protein>
    <recommendedName>
        <fullName evidence="7 8">Major capsid protein L1</fullName>
    </recommendedName>
</protein>
<dbReference type="SUPFAM" id="SSF88648">
    <property type="entry name" value="Group I dsDNA viruses"/>
    <property type="match status" value="1"/>
</dbReference>
<comment type="function">
    <text evidence="7 8">Forms an icosahedral capsid with a T=7 symmetry and a 50 nm diameter. The capsid is composed of 72 pentamers linked to each other by disulfide bonds and associated with L2 proteins. Binds to heparan sulfate proteoglycans on cell surface of basal layer keratinocytes to provide initial virion attachment. This binding mediates a conformational change in the virus capsid that facilitates efficient infection. The virion enters the host cell via endocytosis. During virus trafficking, L1 protein dissociates from the viral DNA and the genomic DNA is released to the host nucleus. The virion assembly takes place within the cell nucleus. Encapsulates the genomic DNA together with protein L2.</text>
</comment>
<evidence type="ECO:0000256" key="2">
    <source>
        <dbReference type="ARBA" id="ARBA00022581"/>
    </source>
</evidence>
<dbReference type="GeneID" id="23698197"/>
<evidence type="ECO:0000256" key="5">
    <source>
        <dbReference type="ARBA" id="ARBA00022921"/>
    </source>
</evidence>
<dbReference type="GO" id="GO:0019062">
    <property type="term" value="P:virion attachment to host cell"/>
    <property type="evidence" value="ECO:0007669"/>
    <property type="project" value="UniProtKB-UniRule"/>
</dbReference>
<evidence type="ECO:0000256" key="9">
    <source>
        <dbReference type="SAM" id="MobiDB-lite"/>
    </source>
</evidence>
<feature type="region of interest" description="Disordered" evidence="9">
    <location>
        <begin position="520"/>
        <end position="545"/>
    </location>
</feature>
<keyword evidence="5 7" id="KW-0426">Late protein</keyword>
<dbReference type="HAMAP" id="MF_04002">
    <property type="entry name" value="PPV_L1"/>
    <property type="match status" value="1"/>
</dbReference>
<name>A0A0C5L046_9PAPI</name>
<dbReference type="PRINTS" id="PR00865">
    <property type="entry name" value="HPVCAPSIDL1"/>
</dbReference>
<keyword evidence="7" id="KW-1048">Host nucleus</keyword>
<comment type="subunit">
    <text evidence="7">Self-assembles into homopentamers. The capsid has an icosahedral symmetry and consists of 72 capsomers, with each capsomer being a pentamer of L1. Interacts with the minor capsid protein L2; this interaction is necessary for viral genome encapsidation. Interacts with protein E2; this interaction enhances E2-dependent replication and transcription activation.</text>
</comment>
<keyword evidence="7" id="KW-1015">Disulfide bond</keyword>
<evidence type="ECO:0000256" key="6">
    <source>
        <dbReference type="ARBA" id="ARBA00023296"/>
    </source>
</evidence>
<feature type="disulfide bond" description="Interchain (with Cys-220)" evidence="7">
    <location>
        <position position="473"/>
    </location>
</feature>
<dbReference type="InterPro" id="IPR011222">
    <property type="entry name" value="dsDNA_vir_gr_I_capsid"/>
</dbReference>
<dbReference type="Pfam" id="PF00500">
    <property type="entry name" value="Late_protein_L1"/>
    <property type="match status" value="1"/>
</dbReference>
<dbReference type="GO" id="GO:0042025">
    <property type="term" value="C:host cell nucleus"/>
    <property type="evidence" value="ECO:0007669"/>
    <property type="project" value="UniProtKB-SubCell"/>
</dbReference>